<dbReference type="STRING" id="1858805.M5G919"/>
<protein>
    <submittedName>
        <fullName evidence="1">Transposable element Tcb1 transposase</fullName>
    </submittedName>
</protein>
<dbReference type="Proteomes" id="UP000030653">
    <property type="component" value="Unassembled WGS sequence"/>
</dbReference>
<dbReference type="EMBL" id="JH795867">
    <property type="protein sequence ID" value="EJU00278.1"/>
    <property type="molecule type" value="Genomic_DNA"/>
</dbReference>
<reference evidence="1 2" key="1">
    <citation type="journal article" date="2012" name="Science">
        <title>The Paleozoic origin of enzymatic lignin decomposition reconstructed from 31 fungal genomes.</title>
        <authorList>
            <person name="Floudas D."/>
            <person name="Binder M."/>
            <person name="Riley R."/>
            <person name="Barry K."/>
            <person name="Blanchette R.A."/>
            <person name="Henrissat B."/>
            <person name="Martinez A.T."/>
            <person name="Otillar R."/>
            <person name="Spatafora J.W."/>
            <person name="Yadav J.S."/>
            <person name="Aerts A."/>
            <person name="Benoit I."/>
            <person name="Boyd A."/>
            <person name="Carlson A."/>
            <person name="Copeland A."/>
            <person name="Coutinho P.M."/>
            <person name="de Vries R.P."/>
            <person name="Ferreira P."/>
            <person name="Findley K."/>
            <person name="Foster B."/>
            <person name="Gaskell J."/>
            <person name="Glotzer D."/>
            <person name="Gorecki P."/>
            <person name="Heitman J."/>
            <person name="Hesse C."/>
            <person name="Hori C."/>
            <person name="Igarashi K."/>
            <person name="Jurgens J.A."/>
            <person name="Kallen N."/>
            <person name="Kersten P."/>
            <person name="Kohler A."/>
            <person name="Kuees U."/>
            <person name="Kumar T.K.A."/>
            <person name="Kuo A."/>
            <person name="LaButti K."/>
            <person name="Larrondo L.F."/>
            <person name="Lindquist E."/>
            <person name="Ling A."/>
            <person name="Lombard V."/>
            <person name="Lucas S."/>
            <person name="Lundell T."/>
            <person name="Martin R."/>
            <person name="McLaughlin D.J."/>
            <person name="Morgenstern I."/>
            <person name="Morin E."/>
            <person name="Murat C."/>
            <person name="Nagy L.G."/>
            <person name="Nolan M."/>
            <person name="Ohm R.A."/>
            <person name="Patyshakuliyeva A."/>
            <person name="Rokas A."/>
            <person name="Ruiz-Duenas F.J."/>
            <person name="Sabat G."/>
            <person name="Salamov A."/>
            <person name="Samejima M."/>
            <person name="Schmutz J."/>
            <person name="Slot J.C."/>
            <person name="St John F."/>
            <person name="Stenlid J."/>
            <person name="Sun H."/>
            <person name="Sun S."/>
            <person name="Syed K."/>
            <person name="Tsang A."/>
            <person name="Wiebenga A."/>
            <person name="Young D."/>
            <person name="Pisabarro A."/>
            <person name="Eastwood D.C."/>
            <person name="Martin F."/>
            <person name="Cullen D."/>
            <person name="Grigoriev I.V."/>
            <person name="Hibbett D.S."/>
        </authorList>
    </citation>
    <scope>NUCLEOTIDE SEQUENCE [LARGE SCALE GENOMIC DNA]</scope>
    <source>
        <strain evidence="1 2">DJM-731 SS1</strain>
    </source>
</reference>
<keyword evidence="2" id="KW-1185">Reference proteome</keyword>
<gene>
    <name evidence="1" type="ORF">DACRYDRAFT_54372</name>
</gene>
<dbReference type="GeneID" id="63690310"/>
<feature type="non-terminal residue" evidence="1">
    <location>
        <position position="1"/>
    </location>
</feature>
<accession>M5G919</accession>
<sequence length="80" mass="9730">IYLMEWPPYSPDLTPIENLWYQLRAQLLKRCPMPTTLNGVWEAISEEWDWTRREYIERLYESMPYCIAACIANNGWHTKY</sequence>
<evidence type="ECO:0000313" key="1">
    <source>
        <dbReference type="EMBL" id="EJU00278.1"/>
    </source>
</evidence>
<dbReference type="RefSeq" id="XP_040627175.1">
    <property type="nucleotide sequence ID" value="XM_040775248.1"/>
</dbReference>
<dbReference type="AlphaFoldDB" id="M5G919"/>
<name>M5G919_DACPD</name>
<dbReference type="Gene3D" id="3.30.420.10">
    <property type="entry name" value="Ribonuclease H-like superfamily/Ribonuclease H"/>
    <property type="match status" value="1"/>
</dbReference>
<dbReference type="OMA" id="EITTERC"/>
<organism evidence="1 2">
    <name type="scientific">Dacryopinax primogenitus (strain DJM 731)</name>
    <name type="common">Brown rot fungus</name>
    <dbReference type="NCBI Taxonomy" id="1858805"/>
    <lineage>
        <taxon>Eukaryota</taxon>
        <taxon>Fungi</taxon>
        <taxon>Dikarya</taxon>
        <taxon>Basidiomycota</taxon>
        <taxon>Agaricomycotina</taxon>
        <taxon>Dacrymycetes</taxon>
        <taxon>Dacrymycetales</taxon>
        <taxon>Dacrymycetaceae</taxon>
        <taxon>Dacryopinax</taxon>
    </lineage>
</organism>
<evidence type="ECO:0000313" key="2">
    <source>
        <dbReference type="Proteomes" id="UP000030653"/>
    </source>
</evidence>
<dbReference type="GO" id="GO:0003676">
    <property type="term" value="F:nucleic acid binding"/>
    <property type="evidence" value="ECO:0007669"/>
    <property type="project" value="InterPro"/>
</dbReference>
<proteinExistence type="predicted"/>
<dbReference type="OrthoDB" id="2753252at2759"/>
<dbReference type="HOGENOM" id="CLU_033666_12_6_1"/>
<dbReference type="InterPro" id="IPR036397">
    <property type="entry name" value="RNaseH_sf"/>
</dbReference>